<evidence type="ECO:0000313" key="3">
    <source>
        <dbReference type="EMBL" id="MCS4554935.1"/>
    </source>
</evidence>
<feature type="transmembrane region" description="Helical" evidence="1">
    <location>
        <begin position="251"/>
        <end position="274"/>
    </location>
</feature>
<feature type="transmembrane region" description="Helical" evidence="1">
    <location>
        <begin position="110"/>
        <end position="126"/>
    </location>
</feature>
<feature type="transmembrane region" description="Helical" evidence="1">
    <location>
        <begin position="324"/>
        <end position="346"/>
    </location>
</feature>
<reference evidence="4" key="2">
    <citation type="submission" date="2023-07" db="EMBL/GenBank/DDBJ databases">
        <title>Shewanella mangrovi sp. nov., an acetaldehyde- degrading bacterium isolated from mangrove sediment.</title>
        <authorList>
            <person name="Liu Y."/>
        </authorList>
    </citation>
    <scope>NUCLEOTIDE SEQUENCE [LARGE SCALE GENOMIC DNA]</scope>
    <source>
        <strain evidence="4">C32</strain>
    </source>
</reference>
<dbReference type="InterPro" id="IPR007349">
    <property type="entry name" value="DUF418"/>
</dbReference>
<dbReference type="RefSeq" id="WP_238894270.1">
    <property type="nucleotide sequence ID" value="NZ_JAKOGG010000001.1"/>
</dbReference>
<dbReference type="Proteomes" id="UP001201549">
    <property type="component" value="Unassembled WGS sequence"/>
</dbReference>
<evidence type="ECO:0000256" key="1">
    <source>
        <dbReference type="SAM" id="Phobius"/>
    </source>
</evidence>
<feature type="transmembrane region" description="Helical" evidence="1">
    <location>
        <begin position="295"/>
        <end position="312"/>
    </location>
</feature>
<dbReference type="PANTHER" id="PTHR30590">
    <property type="entry name" value="INNER MEMBRANE PROTEIN"/>
    <property type="match status" value="1"/>
</dbReference>
<evidence type="ECO:0000259" key="2">
    <source>
        <dbReference type="Pfam" id="PF04235"/>
    </source>
</evidence>
<dbReference type="EMBL" id="JAKOGG010000001">
    <property type="protein sequence ID" value="MCS4554935.1"/>
    <property type="molecule type" value="Genomic_DNA"/>
</dbReference>
<comment type="caution">
    <text evidence="3">The sequence shown here is derived from an EMBL/GenBank/DDBJ whole genome shotgun (WGS) entry which is preliminary data.</text>
</comment>
<protein>
    <submittedName>
        <fullName evidence="3">DUF418 domain-containing protein</fullName>
    </submittedName>
</protein>
<proteinExistence type="predicted"/>
<keyword evidence="1" id="KW-1133">Transmembrane helix</keyword>
<keyword evidence="4" id="KW-1185">Reference proteome</keyword>
<feature type="transmembrane region" description="Helical" evidence="1">
    <location>
        <begin position="53"/>
        <end position="75"/>
    </location>
</feature>
<feature type="transmembrane region" description="Helical" evidence="1">
    <location>
        <begin position="227"/>
        <end position="245"/>
    </location>
</feature>
<feature type="transmembrane region" description="Helical" evidence="1">
    <location>
        <begin position="12"/>
        <end position="33"/>
    </location>
</feature>
<feature type="transmembrane region" description="Helical" evidence="1">
    <location>
        <begin position="194"/>
        <end position="215"/>
    </location>
</feature>
<evidence type="ECO:0000313" key="4">
    <source>
        <dbReference type="Proteomes" id="UP001201549"/>
    </source>
</evidence>
<gene>
    <name evidence="3" type="ORF">L9G74_00610</name>
</gene>
<dbReference type="PANTHER" id="PTHR30590:SF2">
    <property type="entry name" value="INNER MEMBRANE PROTEIN"/>
    <property type="match status" value="1"/>
</dbReference>
<feature type="transmembrane region" description="Helical" evidence="1">
    <location>
        <begin position="133"/>
        <end position="155"/>
    </location>
</feature>
<dbReference type="InterPro" id="IPR052529">
    <property type="entry name" value="Bact_Transport_Assoc"/>
</dbReference>
<accession>A0ABT2FF87</accession>
<organism evidence="3 4">
    <name type="scientific">Shewanella electrica</name>
    <dbReference type="NCBI Taxonomy" id="515560"/>
    <lineage>
        <taxon>Bacteria</taxon>
        <taxon>Pseudomonadati</taxon>
        <taxon>Pseudomonadota</taxon>
        <taxon>Gammaproteobacteria</taxon>
        <taxon>Alteromonadales</taxon>
        <taxon>Shewanellaceae</taxon>
        <taxon>Shewanella</taxon>
    </lineage>
</organism>
<reference evidence="3 4" key="1">
    <citation type="submission" date="2022-02" db="EMBL/GenBank/DDBJ databases">
        <authorList>
            <person name="Zhuang L."/>
        </authorList>
    </citation>
    <scope>NUCLEOTIDE SEQUENCE [LARGE SCALE GENOMIC DNA]</scope>
    <source>
        <strain evidence="3 4">C32</strain>
    </source>
</reference>
<feature type="domain" description="DUF418" evidence="2">
    <location>
        <begin position="216"/>
        <end position="364"/>
    </location>
</feature>
<keyword evidence="1" id="KW-0812">Transmembrane</keyword>
<sequence>MPSSGRIHTLDMTRGIAVLGILLLNIFAMGVSYYDYVPFSTPSWGDKLGQLCYYFLLRDRFITLFAMLFGVGLYLQWHSFAGQTHLLKRRLYWLLLFGLLHRIFVWPGDILFNYAICGLILLRYLSQPPQQQLVMALRFIAMGILLCIASSLLLYDLEPVTRESSDFLDSYAAWTGAYSDRLQMQLDLAIADAVLFPLTYMWLLLGLMLLGCYGFRQQWFTQGLSRYRHWLLPASLLMSAIAYPIGQQDNAHLQALAEALLSLAAIPMSIWLIHCIAHSQAQGRFAQRLQAVGKIPLSLYLLQSLLGTWLLRDLVPQLNLTLHWFGYIGIALLGCLLQLWLAPLWLKFFRQGPLEWLWRRLAFGANYQPHN</sequence>
<keyword evidence="1" id="KW-0472">Membrane</keyword>
<dbReference type="Pfam" id="PF04235">
    <property type="entry name" value="DUF418"/>
    <property type="match status" value="1"/>
</dbReference>
<name>A0ABT2FF87_9GAMM</name>